<keyword evidence="4" id="KW-0812">Transmembrane</keyword>
<keyword evidence="4" id="KW-0472">Membrane</keyword>
<dbReference type="GO" id="GO:0005524">
    <property type="term" value="F:ATP binding"/>
    <property type="evidence" value="ECO:0007669"/>
    <property type="project" value="UniProtKB-KW"/>
</dbReference>
<sequence>NFYLNIRKSLTHPACHSSVDFLKGNLSISSKIDGLIKILKHHLAMDNMSPMKYDSNEKDLVPNNKKTVLDRAPESEPDKIIIYITFPSNLPTLTEFLEAEGIKFFTYTGSNLMKIHSDTLKAFHKAGCDDPRVLIMLGAGAVGLNIAFMNILIIMNILWSVQEDAQLIGRVWRHPQPKLVEVYRLIAAGIPDMFLNNISFNKGYMHRSFANASKTLRKPPLP</sequence>
<dbReference type="OrthoDB" id="2803695at2759"/>
<dbReference type="EMBL" id="KB468076">
    <property type="protein sequence ID" value="PCH40634.1"/>
    <property type="molecule type" value="Genomic_DNA"/>
</dbReference>
<reference evidence="6 7" key="1">
    <citation type="journal article" date="2012" name="Science">
        <title>The Paleozoic origin of enzymatic lignin decomposition reconstructed from 31 fungal genomes.</title>
        <authorList>
            <person name="Floudas D."/>
            <person name="Binder M."/>
            <person name="Riley R."/>
            <person name="Barry K."/>
            <person name="Blanchette R.A."/>
            <person name="Henrissat B."/>
            <person name="Martinez A.T."/>
            <person name="Otillar R."/>
            <person name="Spatafora J.W."/>
            <person name="Yadav J.S."/>
            <person name="Aerts A."/>
            <person name="Benoit I."/>
            <person name="Boyd A."/>
            <person name="Carlson A."/>
            <person name="Copeland A."/>
            <person name="Coutinho P.M."/>
            <person name="de Vries R.P."/>
            <person name="Ferreira P."/>
            <person name="Findley K."/>
            <person name="Foster B."/>
            <person name="Gaskell J."/>
            <person name="Glotzer D."/>
            <person name="Gorecki P."/>
            <person name="Heitman J."/>
            <person name="Hesse C."/>
            <person name="Hori C."/>
            <person name="Igarashi K."/>
            <person name="Jurgens J.A."/>
            <person name="Kallen N."/>
            <person name="Kersten P."/>
            <person name="Kohler A."/>
            <person name="Kuees U."/>
            <person name="Kumar T.K.A."/>
            <person name="Kuo A."/>
            <person name="LaButti K."/>
            <person name="Larrondo L.F."/>
            <person name="Lindquist E."/>
            <person name="Ling A."/>
            <person name="Lombard V."/>
            <person name="Lucas S."/>
            <person name="Lundell T."/>
            <person name="Martin R."/>
            <person name="McLaughlin D.J."/>
            <person name="Morgenstern I."/>
            <person name="Morin E."/>
            <person name="Murat C."/>
            <person name="Nagy L.G."/>
            <person name="Nolan M."/>
            <person name="Ohm R.A."/>
            <person name="Patyshakuliyeva A."/>
            <person name="Rokas A."/>
            <person name="Ruiz-Duenas F.J."/>
            <person name="Sabat G."/>
            <person name="Salamov A."/>
            <person name="Samejima M."/>
            <person name="Schmutz J."/>
            <person name="Slot J.C."/>
            <person name="St John F."/>
            <person name="Stenlid J."/>
            <person name="Sun H."/>
            <person name="Sun S."/>
            <person name="Syed K."/>
            <person name="Tsang A."/>
            <person name="Wiebenga A."/>
            <person name="Young D."/>
            <person name="Pisabarro A."/>
            <person name="Eastwood D.C."/>
            <person name="Martin F."/>
            <person name="Cullen D."/>
            <person name="Grigoriev I.V."/>
            <person name="Hibbett D.S."/>
        </authorList>
    </citation>
    <scope>NUCLEOTIDE SEQUENCE [LARGE SCALE GENOMIC DNA]</scope>
    <source>
        <strain evidence="6 7">MD-104</strain>
    </source>
</reference>
<feature type="transmembrane region" description="Helical" evidence="4">
    <location>
        <begin position="133"/>
        <end position="159"/>
    </location>
</feature>
<accession>A0A2H3JV94</accession>
<organism evidence="6 7">
    <name type="scientific">Wolfiporia cocos (strain MD-104)</name>
    <name type="common">Brown rot fungus</name>
    <dbReference type="NCBI Taxonomy" id="742152"/>
    <lineage>
        <taxon>Eukaryota</taxon>
        <taxon>Fungi</taxon>
        <taxon>Dikarya</taxon>
        <taxon>Basidiomycota</taxon>
        <taxon>Agaricomycotina</taxon>
        <taxon>Agaricomycetes</taxon>
        <taxon>Polyporales</taxon>
        <taxon>Phaeolaceae</taxon>
        <taxon>Wolfiporia</taxon>
    </lineage>
</organism>
<feature type="domain" description="Helicase C-terminal" evidence="5">
    <location>
        <begin position="64"/>
        <end position="220"/>
    </location>
</feature>
<dbReference type="GO" id="GO:0008094">
    <property type="term" value="F:ATP-dependent activity, acting on DNA"/>
    <property type="evidence" value="ECO:0007669"/>
    <property type="project" value="TreeGrafter"/>
</dbReference>
<dbReference type="InterPro" id="IPR027417">
    <property type="entry name" value="P-loop_NTPase"/>
</dbReference>
<dbReference type="PANTHER" id="PTHR45626">
    <property type="entry name" value="TRANSCRIPTION TERMINATION FACTOR 2-RELATED"/>
    <property type="match status" value="1"/>
</dbReference>
<dbReference type="Gene3D" id="3.40.50.300">
    <property type="entry name" value="P-loop containing nucleotide triphosphate hydrolases"/>
    <property type="match status" value="1"/>
</dbReference>
<evidence type="ECO:0000313" key="6">
    <source>
        <dbReference type="EMBL" id="PCH40634.1"/>
    </source>
</evidence>
<feature type="non-terminal residue" evidence="6">
    <location>
        <position position="1"/>
    </location>
</feature>
<dbReference type="OMA" id="REGEWAN"/>
<evidence type="ECO:0000256" key="2">
    <source>
        <dbReference type="ARBA" id="ARBA00022801"/>
    </source>
</evidence>
<dbReference type="GO" id="GO:0016787">
    <property type="term" value="F:hydrolase activity"/>
    <property type="evidence" value="ECO:0007669"/>
    <property type="project" value="UniProtKB-KW"/>
</dbReference>
<keyword evidence="7" id="KW-1185">Reference proteome</keyword>
<dbReference type="STRING" id="742152.A0A2H3JV94"/>
<evidence type="ECO:0000313" key="7">
    <source>
        <dbReference type="Proteomes" id="UP000218811"/>
    </source>
</evidence>
<evidence type="ECO:0000256" key="1">
    <source>
        <dbReference type="ARBA" id="ARBA00022741"/>
    </source>
</evidence>
<evidence type="ECO:0000259" key="5">
    <source>
        <dbReference type="PROSITE" id="PS51194"/>
    </source>
</evidence>
<evidence type="ECO:0000256" key="4">
    <source>
        <dbReference type="SAM" id="Phobius"/>
    </source>
</evidence>
<keyword evidence="2" id="KW-0378">Hydrolase</keyword>
<protein>
    <recommendedName>
        <fullName evidence="5">Helicase C-terminal domain-containing protein</fullName>
    </recommendedName>
</protein>
<dbReference type="GO" id="GO:0005634">
    <property type="term" value="C:nucleus"/>
    <property type="evidence" value="ECO:0007669"/>
    <property type="project" value="TreeGrafter"/>
</dbReference>
<dbReference type="InterPro" id="IPR050628">
    <property type="entry name" value="SNF2_RAD54_helicase_TF"/>
</dbReference>
<keyword evidence="4" id="KW-1133">Transmembrane helix</keyword>
<proteinExistence type="predicted"/>
<dbReference type="AlphaFoldDB" id="A0A2H3JV94"/>
<dbReference type="InterPro" id="IPR001650">
    <property type="entry name" value="Helicase_C-like"/>
</dbReference>
<dbReference type="CDD" id="cd18793">
    <property type="entry name" value="SF2_C_SNF"/>
    <property type="match status" value="1"/>
</dbReference>
<dbReference type="GO" id="GO:0006281">
    <property type="term" value="P:DNA repair"/>
    <property type="evidence" value="ECO:0007669"/>
    <property type="project" value="TreeGrafter"/>
</dbReference>
<name>A0A2H3JV94_WOLCO</name>
<gene>
    <name evidence="6" type="ORF">WOLCODRAFT_86118</name>
</gene>
<keyword evidence="1" id="KW-0547">Nucleotide-binding</keyword>
<dbReference type="Proteomes" id="UP000218811">
    <property type="component" value="Unassembled WGS sequence"/>
</dbReference>
<dbReference type="SMART" id="SM00490">
    <property type="entry name" value="HELICc"/>
    <property type="match status" value="1"/>
</dbReference>
<dbReference type="Pfam" id="PF00271">
    <property type="entry name" value="Helicase_C"/>
    <property type="match status" value="1"/>
</dbReference>
<evidence type="ECO:0000256" key="3">
    <source>
        <dbReference type="ARBA" id="ARBA00022840"/>
    </source>
</evidence>
<dbReference type="PROSITE" id="PS51194">
    <property type="entry name" value="HELICASE_CTER"/>
    <property type="match status" value="1"/>
</dbReference>
<dbReference type="InterPro" id="IPR049730">
    <property type="entry name" value="SNF2/RAD54-like_C"/>
</dbReference>
<dbReference type="SUPFAM" id="SSF52540">
    <property type="entry name" value="P-loop containing nucleoside triphosphate hydrolases"/>
    <property type="match status" value="1"/>
</dbReference>
<keyword evidence="3" id="KW-0067">ATP-binding</keyword>